<dbReference type="EMBL" id="JAYKXP010000047">
    <property type="protein sequence ID" value="KAK7037374.1"/>
    <property type="molecule type" value="Genomic_DNA"/>
</dbReference>
<organism evidence="2 3">
    <name type="scientific">Paramarasmius palmivorus</name>
    <dbReference type="NCBI Taxonomy" id="297713"/>
    <lineage>
        <taxon>Eukaryota</taxon>
        <taxon>Fungi</taxon>
        <taxon>Dikarya</taxon>
        <taxon>Basidiomycota</taxon>
        <taxon>Agaricomycotina</taxon>
        <taxon>Agaricomycetes</taxon>
        <taxon>Agaricomycetidae</taxon>
        <taxon>Agaricales</taxon>
        <taxon>Marasmiineae</taxon>
        <taxon>Marasmiaceae</taxon>
        <taxon>Paramarasmius</taxon>
    </lineage>
</organism>
<dbReference type="Gene3D" id="2.60.120.200">
    <property type="match status" value="1"/>
</dbReference>
<gene>
    <name evidence="2" type="ORF">VNI00_011124</name>
</gene>
<feature type="compositionally biased region" description="Polar residues" evidence="1">
    <location>
        <begin position="347"/>
        <end position="359"/>
    </location>
</feature>
<accession>A0AAW0CH60</accession>
<proteinExistence type="predicted"/>
<dbReference type="Pfam" id="PF26113">
    <property type="entry name" value="GH16_XgeA"/>
    <property type="match status" value="1"/>
</dbReference>
<reference evidence="2 3" key="1">
    <citation type="submission" date="2024-01" db="EMBL/GenBank/DDBJ databases">
        <title>A draft genome for a cacao thread blight-causing isolate of Paramarasmius palmivorus.</title>
        <authorList>
            <person name="Baruah I.K."/>
            <person name="Bukari Y."/>
            <person name="Amoako-Attah I."/>
            <person name="Meinhardt L.W."/>
            <person name="Bailey B.A."/>
            <person name="Cohen S.P."/>
        </authorList>
    </citation>
    <scope>NUCLEOTIDE SEQUENCE [LARGE SCALE GENOMIC DNA]</scope>
    <source>
        <strain evidence="2 3">GH-12</strain>
    </source>
</reference>
<evidence type="ECO:0000256" key="1">
    <source>
        <dbReference type="SAM" id="MobiDB-lite"/>
    </source>
</evidence>
<feature type="region of interest" description="Disordered" evidence="1">
    <location>
        <begin position="340"/>
        <end position="359"/>
    </location>
</feature>
<name>A0AAW0CH60_9AGAR</name>
<dbReference type="Proteomes" id="UP001383192">
    <property type="component" value="Unassembled WGS sequence"/>
</dbReference>
<dbReference type="AlphaFoldDB" id="A0AAW0CH60"/>
<sequence>MARLQTDDVQQPQPQSPKFLKGSTASNRCGEPIEREAGEGDSGVFALQIDVERVSMWFWGSQDIPFSISQAKFREGMSVDISDWRGPSAVYPAVGHGQKLALGVTLCGDQAGEPEVHTETCLDPGVGESQCNHDPNSFTSAYWEISYIRTFTLHAARRKAGLFARAESGTNTTSSVDLLPSIHRSINIGPPHPTLFNPTVATTATSHSDGHHVIAETRQGTVPIFNPTITWTDDQRSTQAESAPVTFSIFNPVITDTQVDTAVSVTTSTSETGHTETDTVDITTAPTSSSEPTAEVASTVVDVTLASGSVRSVTLTVGEGGVGVVGATTTVNSVGFGVSGSTSTQTDATPPSGSTASSNAGSVARFGVDLLVVGFIFSVFAVNCCV</sequence>
<keyword evidence="3" id="KW-1185">Reference proteome</keyword>
<evidence type="ECO:0000313" key="2">
    <source>
        <dbReference type="EMBL" id="KAK7037374.1"/>
    </source>
</evidence>
<protein>
    <submittedName>
        <fullName evidence="2">Uncharacterized protein</fullName>
    </submittedName>
</protein>
<comment type="caution">
    <text evidence="2">The sequence shown here is derived from an EMBL/GenBank/DDBJ whole genome shotgun (WGS) entry which is preliminary data.</text>
</comment>
<feature type="region of interest" description="Disordered" evidence="1">
    <location>
        <begin position="1"/>
        <end position="37"/>
    </location>
</feature>
<evidence type="ECO:0000313" key="3">
    <source>
        <dbReference type="Proteomes" id="UP001383192"/>
    </source>
</evidence>